<sequence length="115" mass="12457">MVIGGNFESSRNVFIYVSKSIVFGDNVLVGCNTSIRDDDGHGIMTDWINRKRIPVIIGNNCWIGSQCHLLKGVVLTEGNVVATGSIVTSSINSQINSIIGGVPARIIKNNVRWSK</sequence>
<dbReference type="AlphaFoldDB" id="A0A8B3F2I1"/>
<dbReference type="SUPFAM" id="SSF51161">
    <property type="entry name" value="Trimeric LpxA-like enzymes"/>
    <property type="match status" value="1"/>
</dbReference>
<organism evidence="3">
    <name type="scientific">Lactococcus lactis subsp. lactis bv. diacetylactis</name>
    <dbReference type="NCBI Taxonomy" id="44688"/>
    <lineage>
        <taxon>Bacteria</taxon>
        <taxon>Bacillati</taxon>
        <taxon>Bacillota</taxon>
        <taxon>Bacilli</taxon>
        <taxon>Lactobacillales</taxon>
        <taxon>Streptococcaceae</taxon>
        <taxon>Lactococcus</taxon>
    </lineage>
</organism>
<dbReference type="GO" id="GO:0008374">
    <property type="term" value="F:O-acyltransferase activity"/>
    <property type="evidence" value="ECO:0007669"/>
    <property type="project" value="TreeGrafter"/>
</dbReference>
<gene>
    <name evidence="3" type="ORF">D8K17_14035</name>
</gene>
<dbReference type="EMBL" id="RBVM01000004">
    <property type="protein sequence ID" value="RKO34480.1"/>
    <property type="molecule type" value="Genomic_DNA"/>
</dbReference>
<dbReference type="Pfam" id="PF00132">
    <property type="entry name" value="Hexapep"/>
    <property type="match status" value="1"/>
</dbReference>
<evidence type="ECO:0000313" key="3">
    <source>
        <dbReference type="EMBL" id="RKO34480.1"/>
    </source>
</evidence>
<evidence type="ECO:0000256" key="2">
    <source>
        <dbReference type="ARBA" id="ARBA00022679"/>
    </source>
</evidence>
<evidence type="ECO:0000256" key="1">
    <source>
        <dbReference type="ARBA" id="ARBA00007274"/>
    </source>
</evidence>
<dbReference type="GO" id="GO:0005829">
    <property type="term" value="C:cytosol"/>
    <property type="evidence" value="ECO:0007669"/>
    <property type="project" value="TreeGrafter"/>
</dbReference>
<keyword evidence="2" id="KW-0808">Transferase</keyword>
<comment type="caution">
    <text evidence="3">The sequence shown here is derived from an EMBL/GenBank/DDBJ whole genome shotgun (WGS) entry which is preliminary data.</text>
</comment>
<dbReference type="InterPro" id="IPR001451">
    <property type="entry name" value="Hexapep"/>
</dbReference>
<accession>A0A8B3F2I1</accession>
<dbReference type="PANTHER" id="PTHR23416">
    <property type="entry name" value="SIALIC ACID SYNTHASE-RELATED"/>
    <property type="match status" value="1"/>
</dbReference>
<comment type="similarity">
    <text evidence="1">Belongs to the transferase hexapeptide repeat family.</text>
</comment>
<dbReference type="Gene3D" id="2.160.10.10">
    <property type="entry name" value="Hexapeptide repeat proteins"/>
    <property type="match status" value="1"/>
</dbReference>
<name>A0A8B3F2I1_LACLL</name>
<dbReference type="InterPro" id="IPR011004">
    <property type="entry name" value="Trimer_LpxA-like_sf"/>
</dbReference>
<dbReference type="PANTHER" id="PTHR23416:SF23">
    <property type="entry name" value="ACETYLTRANSFERASE C18B11.09C-RELATED"/>
    <property type="match status" value="1"/>
</dbReference>
<dbReference type="InterPro" id="IPR051159">
    <property type="entry name" value="Hexapeptide_acetyltransf"/>
</dbReference>
<proteinExistence type="inferred from homology"/>
<reference evidence="3" key="1">
    <citation type="submission" date="2018-10" db="EMBL/GenBank/DDBJ databases">
        <title>Chromosomal inversion in Lactococcus lactis subsp. lactis bv. diacetylactis S50.</title>
        <authorList>
            <person name="Kojic M."/>
            <person name="Jovcic B."/>
        </authorList>
    </citation>
    <scope>NUCLEOTIDE SEQUENCE</scope>
    <source>
        <strain evidence="3">S50</strain>
    </source>
</reference>
<dbReference type="RefSeq" id="WP_086383588.1">
    <property type="nucleotide sequence ID" value="NZ_CP020604.1"/>
</dbReference>
<protein>
    <submittedName>
        <fullName evidence="3">Uncharacterized protein</fullName>
    </submittedName>
</protein>